<evidence type="ECO:0000313" key="2">
    <source>
        <dbReference type="EMBL" id="KAJ3044041.1"/>
    </source>
</evidence>
<dbReference type="GO" id="GO:0090324">
    <property type="term" value="P:negative regulation of oxidative phosphorylation"/>
    <property type="evidence" value="ECO:0007669"/>
    <property type="project" value="InterPro"/>
</dbReference>
<organism evidence="2 3">
    <name type="scientific">Rhizophlyctis rosea</name>
    <dbReference type="NCBI Taxonomy" id="64517"/>
    <lineage>
        <taxon>Eukaryota</taxon>
        <taxon>Fungi</taxon>
        <taxon>Fungi incertae sedis</taxon>
        <taxon>Chytridiomycota</taxon>
        <taxon>Chytridiomycota incertae sedis</taxon>
        <taxon>Chytridiomycetes</taxon>
        <taxon>Rhizophlyctidales</taxon>
        <taxon>Rhizophlyctidaceae</taxon>
        <taxon>Rhizophlyctis</taxon>
    </lineage>
</organism>
<protein>
    <submittedName>
        <fullName evidence="2">LYR motif-containing protein 5</fullName>
    </submittedName>
</protein>
<dbReference type="GO" id="GO:0022904">
    <property type="term" value="P:respiratory electron transport chain"/>
    <property type="evidence" value="ECO:0007669"/>
    <property type="project" value="TreeGrafter"/>
</dbReference>
<dbReference type="Proteomes" id="UP001212841">
    <property type="component" value="Unassembled WGS sequence"/>
</dbReference>
<proteinExistence type="inferred from homology"/>
<dbReference type="AlphaFoldDB" id="A0AAD5WYV3"/>
<dbReference type="CDD" id="cd20265">
    <property type="entry name" value="Complex1_LYR_ETFRF1_LYRM5"/>
    <property type="match status" value="1"/>
</dbReference>
<dbReference type="InterPro" id="IPR052000">
    <property type="entry name" value="ETFRF1"/>
</dbReference>
<dbReference type="PANTHER" id="PTHR21024">
    <property type="entry name" value="GROWTH HORMONE-INDUCIBLE SOLUBLE PROTEIN-RELATED"/>
    <property type="match status" value="1"/>
</dbReference>
<evidence type="ECO:0000256" key="1">
    <source>
        <dbReference type="ARBA" id="ARBA00009508"/>
    </source>
</evidence>
<sequence>MSIPKELTYKVKTLYKQLLYIGKEYPAGFAFFRPRLKSAFLKKRNLQTAEEVEKAIKQGEFVYKELETLWFLKK</sequence>
<evidence type="ECO:0000313" key="3">
    <source>
        <dbReference type="Proteomes" id="UP001212841"/>
    </source>
</evidence>
<accession>A0AAD5WYV3</accession>
<dbReference type="PANTHER" id="PTHR21024:SF0">
    <property type="entry name" value="ELECTRON TRANSFER FLAVOPROTEIN REGULATORY FACTOR 1"/>
    <property type="match status" value="1"/>
</dbReference>
<dbReference type="InterPro" id="IPR045296">
    <property type="entry name" value="Complex1_LYR_ETFRF1_LYRM5"/>
</dbReference>
<dbReference type="GO" id="GO:0005739">
    <property type="term" value="C:mitochondrion"/>
    <property type="evidence" value="ECO:0007669"/>
    <property type="project" value="TreeGrafter"/>
</dbReference>
<comment type="caution">
    <text evidence="2">The sequence shown here is derived from an EMBL/GenBank/DDBJ whole genome shotgun (WGS) entry which is preliminary data.</text>
</comment>
<comment type="similarity">
    <text evidence="1">Belongs to the complex I LYR family.</text>
</comment>
<reference evidence="2" key="1">
    <citation type="submission" date="2020-05" db="EMBL/GenBank/DDBJ databases">
        <title>Phylogenomic resolution of chytrid fungi.</title>
        <authorList>
            <person name="Stajich J.E."/>
            <person name="Amses K."/>
            <person name="Simmons R."/>
            <person name="Seto K."/>
            <person name="Myers J."/>
            <person name="Bonds A."/>
            <person name="Quandt C.A."/>
            <person name="Barry K."/>
            <person name="Liu P."/>
            <person name="Grigoriev I."/>
            <person name="Longcore J.E."/>
            <person name="James T.Y."/>
        </authorList>
    </citation>
    <scope>NUCLEOTIDE SEQUENCE</scope>
    <source>
        <strain evidence="2">JEL0318</strain>
    </source>
</reference>
<name>A0AAD5WYV3_9FUNG</name>
<gene>
    <name evidence="2" type="primary">LYRM5</name>
    <name evidence="2" type="ORF">HK097_001590</name>
</gene>
<dbReference type="EMBL" id="JADGJD010001317">
    <property type="protein sequence ID" value="KAJ3044041.1"/>
    <property type="molecule type" value="Genomic_DNA"/>
</dbReference>
<dbReference type="Pfam" id="PF13233">
    <property type="entry name" value="Complex1_LYR_2"/>
    <property type="match status" value="1"/>
</dbReference>
<keyword evidence="3" id="KW-1185">Reference proteome</keyword>